<feature type="compositionally biased region" description="Basic residues" evidence="1">
    <location>
        <begin position="14"/>
        <end position="23"/>
    </location>
</feature>
<dbReference type="EMBL" id="JALNTZ010000003">
    <property type="protein sequence ID" value="KAJ3659937.1"/>
    <property type="molecule type" value="Genomic_DNA"/>
</dbReference>
<protein>
    <submittedName>
        <fullName evidence="2">Uncharacterized protein</fullName>
    </submittedName>
</protein>
<proteinExistence type="predicted"/>
<comment type="caution">
    <text evidence="2">The sequence shown here is derived from an EMBL/GenBank/DDBJ whole genome shotgun (WGS) entry which is preliminary data.</text>
</comment>
<sequence>MSSPLLSASGQHRTSGHPKKRALPRRLGLLKMIASLYKQAQGKACIKRILADTILRGKSLFDEERNPQVEAVEKIYGGIANQYFLKTPNSSR</sequence>
<keyword evidence="3" id="KW-1185">Reference proteome</keyword>
<feature type="region of interest" description="Disordered" evidence="1">
    <location>
        <begin position="1"/>
        <end position="23"/>
    </location>
</feature>
<evidence type="ECO:0000313" key="2">
    <source>
        <dbReference type="EMBL" id="KAJ3659937.1"/>
    </source>
</evidence>
<name>A0AA38ITY2_9CUCU</name>
<dbReference type="Proteomes" id="UP001168821">
    <property type="component" value="Unassembled WGS sequence"/>
</dbReference>
<evidence type="ECO:0000313" key="3">
    <source>
        <dbReference type="Proteomes" id="UP001168821"/>
    </source>
</evidence>
<organism evidence="2 3">
    <name type="scientific">Zophobas morio</name>
    <dbReference type="NCBI Taxonomy" id="2755281"/>
    <lineage>
        <taxon>Eukaryota</taxon>
        <taxon>Metazoa</taxon>
        <taxon>Ecdysozoa</taxon>
        <taxon>Arthropoda</taxon>
        <taxon>Hexapoda</taxon>
        <taxon>Insecta</taxon>
        <taxon>Pterygota</taxon>
        <taxon>Neoptera</taxon>
        <taxon>Endopterygota</taxon>
        <taxon>Coleoptera</taxon>
        <taxon>Polyphaga</taxon>
        <taxon>Cucujiformia</taxon>
        <taxon>Tenebrionidae</taxon>
        <taxon>Zophobas</taxon>
    </lineage>
</organism>
<evidence type="ECO:0000256" key="1">
    <source>
        <dbReference type="SAM" id="MobiDB-lite"/>
    </source>
</evidence>
<gene>
    <name evidence="2" type="ORF">Zmor_011599</name>
</gene>
<accession>A0AA38ITY2</accession>
<reference evidence="2" key="1">
    <citation type="journal article" date="2023" name="G3 (Bethesda)">
        <title>Whole genome assemblies of Zophobas morio and Tenebrio molitor.</title>
        <authorList>
            <person name="Kaur S."/>
            <person name="Stinson S.A."/>
            <person name="diCenzo G.C."/>
        </authorList>
    </citation>
    <scope>NUCLEOTIDE SEQUENCE</scope>
    <source>
        <strain evidence="2">QUZm001</strain>
    </source>
</reference>
<feature type="compositionally biased region" description="Polar residues" evidence="1">
    <location>
        <begin position="1"/>
        <end position="13"/>
    </location>
</feature>
<dbReference type="AlphaFoldDB" id="A0AA38ITY2"/>